<proteinExistence type="inferred from homology"/>
<dbReference type="GO" id="GO:0034271">
    <property type="term" value="C:phosphatidylinositol 3-kinase complex, class III, type I"/>
    <property type="evidence" value="ECO:0007669"/>
    <property type="project" value="TreeGrafter"/>
</dbReference>
<evidence type="ECO:0000259" key="5">
    <source>
        <dbReference type="Pfam" id="PF17675"/>
    </source>
</evidence>
<evidence type="ECO:0000313" key="7">
    <source>
        <dbReference type="Proteomes" id="UP000698800"/>
    </source>
</evidence>
<dbReference type="GO" id="GO:0034272">
    <property type="term" value="C:phosphatidylinositol 3-kinase complex, class III, type II"/>
    <property type="evidence" value="ECO:0007669"/>
    <property type="project" value="TreeGrafter"/>
</dbReference>
<organism evidence="6 7">
    <name type="scientific">Glutinoglossum americanum</name>
    <dbReference type="NCBI Taxonomy" id="1670608"/>
    <lineage>
        <taxon>Eukaryota</taxon>
        <taxon>Fungi</taxon>
        <taxon>Dikarya</taxon>
        <taxon>Ascomycota</taxon>
        <taxon>Pezizomycotina</taxon>
        <taxon>Geoglossomycetes</taxon>
        <taxon>Geoglossales</taxon>
        <taxon>Geoglossaceae</taxon>
        <taxon>Glutinoglossum</taxon>
    </lineage>
</organism>
<feature type="coiled-coil region" evidence="2">
    <location>
        <begin position="238"/>
        <end position="265"/>
    </location>
</feature>
<dbReference type="InterPro" id="IPR007243">
    <property type="entry name" value="Atg6/Beclin"/>
</dbReference>
<dbReference type="OrthoDB" id="20368at2759"/>
<keyword evidence="2" id="KW-0175">Coiled coil</keyword>
<dbReference type="InterPro" id="IPR041691">
    <property type="entry name" value="Atg6/beclin_CC"/>
</dbReference>
<feature type="domain" description="Atg6/beclin coiled-coil" evidence="5">
    <location>
        <begin position="173"/>
        <end position="301"/>
    </location>
</feature>
<comment type="caution">
    <text evidence="6">The sequence shown here is derived from an EMBL/GenBank/DDBJ whole genome shotgun (WGS) entry which is preliminary data.</text>
</comment>
<feature type="region of interest" description="Disordered" evidence="3">
    <location>
        <begin position="119"/>
        <end position="145"/>
    </location>
</feature>
<evidence type="ECO:0000259" key="4">
    <source>
        <dbReference type="Pfam" id="PF04111"/>
    </source>
</evidence>
<feature type="compositionally biased region" description="Basic and acidic residues" evidence="3">
    <location>
        <begin position="119"/>
        <end position="136"/>
    </location>
</feature>
<dbReference type="GO" id="GO:0006995">
    <property type="term" value="P:cellular response to nitrogen starvation"/>
    <property type="evidence" value="ECO:0007669"/>
    <property type="project" value="TreeGrafter"/>
</dbReference>
<dbReference type="PANTHER" id="PTHR12768:SF4">
    <property type="entry name" value="BECLIN-1"/>
    <property type="match status" value="1"/>
</dbReference>
<dbReference type="EMBL" id="JAGHQL010000182">
    <property type="protein sequence ID" value="KAH0536763.1"/>
    <property type="molecule type" value="Genomic_DNA"/>
</dbReference>
<dbReference type="FunFam" id="1.10.418.40:FF:000005">
    <property type="entry name" value="Autophagy protein Apg6, putative"/>
    <property type="match status" value="1"/>
</dbReference>
<sequence length="511" mass="57095">MHCQKCRSPLRVDSSLEDLNPAAFDLLIGATGASPQELPKGLIHQRPSYSHARRDLYDQAARHAQPPVFKRTIAAPRFPSAAPQAHPQASPSKVAGRDNPAMSFVMLTDSQVVPQPHSKIPEGLRQHSMSRPKETAEVSTDDSDQNRVSLSYQMDTTTRLFEVLSSRSDIDHPICAECTELLAEGLQKRLGNAAKERDAYVEFLKRLNAEVPTEEERQRASQDLQSTKRQEEISFAALQALEQEKAAVDEEISALEDEARRLDISEEEFWRERNSFTLTLSSFQNSRDGINLQYDHDSRQLERLQRTNVYNDTFCIGHDGYFGTINGLRLGRLANQPVGWSEINAAWGQTLLLLSTVADKLGFTFEGYRLRPMGSTSRLEKLEYLPSSTTSTAHHALQPKITPLELFSSGNLPLGFLHRRFDAAMVAFLECLRQLGDFVEHDPAGGSRAGHQPGLKLPYEIRKDRIGDASIKLGFNQDEGWTRACKYTLTCCKFLLAHASNVGGSGRRSTS</sequence>
<feature type="domain" description="Atg6 BARA" evidence="4">
    <location>
        <begin position="304"/>
        <end position="501"/>
    </location>
</feature>
<dbReference type="Pfam" id="PF04111">
    <property type="entry name" value="APG6"/>
    <property type="match status" value="1"/>
</dbReference>
<name>A0A9P8HSQ8_9PEZI</name>
<gene>
    <name evidence="6" type="ORF">FGG08_006401</name>
</gene>
<dbReference type="GO" id="GO:0043548">
    <property type="term" value="F:phosphatidylinositol 3-kinase binding"/>
    <property type="evidence" value="ECO:0007669"/>
    <property type="project" value="TreeGrafter"/>
</dbReference>
<dbReference type="GO" id="GO:0045324">
    <property type="term" value="P:late endosome to vacuole transport"/>
    <property type="evidence" value="ECO:0007669"/>
    <property type="project" value="TreeGrafter"/>
</dbReference>
<dbReference type="Pfam" id="PF17675">
    <property type="entry name" value="APG6_N"/>
    <property type="match status" value="1"/>
</dbReference>
<reference evidence="6" key="1">
    <citation type="submission" date="2021-03" db="EMBL/GenBank/DDBJ databases">
        <title>Comparative genomics and phylogenomic investigation of the class Geoglossomycetes provide insights into ecological specialization and systematics.</title>
        <authorList>
            <person name="Melie T."/>
            <person name="Pirro S."/>
            <person name="Miller A.N."/>
            <person name="Quandt A."/>
        </authorList>
    </citation>
    <scope>NUCLEOTIDE SEQUENCE</scope>
    <source>
        <strain evidence="6">GBOQ0MN5Z8</strain>
    </source>
</reference>
<dbReference type="GO" id="GO:0000407">
    <property type="term" value="C:phagophore assembly site"/>
    <property type="evidence" value="ECO:0007669"/>
    <property type="project" value="TreeGrafter"/>
</dbReference>
<evidence type="ECO:0000256" key="1">
    <source>
        <dbReference type="ARBA" id="ARBA00005965"/>
    </source>
</evidence>
<keyword evidence="7" id="KW-1185">Reference proteome</keyword>
<evidence type="ECO:0000256" key="2">
    <source>
        <dbReference type="SAM" id="Coils"/>
    </source>
</evidence>
<evidence type="ECO:0000313" key="6">
    <source>
        <dbReference type="EMBL" id="KAH0536763.1"/>
    </source>
</evidence>
<dbReference type="Proteomes" id="UP000698800">
    <property type="component" value="Unassembled WGS sequence"/>
</dbReference>
<accession>A0A9P8HSQ8</accession>
<evidence type="ECO:0008006" key="8">
    <source>
        <dbReference type="Google" id="ProtNLM"/>
    </source>
</evidence>
<evidence type="ECO:0000256" key="3">
    <source>
        <dbReference type="SAM" id="MobiDB-lite"/>
    </source>
</evidence>
<dbReference type="AlphaFoldDB" id="A0A9P8HSQ8"/>
<dbReference type="GO" id="GO:0000423">
    <property type="term" value="P:mitophagy"/>
    <property type="evidence" value="ECO:0007669"/>
    <property type="project" value="TreeGrafter"/>
</dbReference>
<dbReference type="PANTHER" id="PTHR12768">
    <property type="entry name" value="BECLIN 1"/>
    <property type="match status" value="1"/>
</dbReference>
<comment type="similarity">
    <text evidence="1">Belongs to the beclin family.</text>
</comment>
<dbReference type="Gene3D" id="6.10.250.3110">
    <property type="match status" value="1"/>
</dbReference>
<dbReference type="InterPro" id="IPR040455">
    <property type="entry name" value="Atg6_BARA"/>
</dbReference>
<dbReference type="GO" id="GO:0030674">
    <property type="term" value="F:protein-macromolecule adaptor activity"/>
    <property type="evidence" value="ECO:0007669"/>
    <property type="project" value="TreeGrafter"/>
</dbReference>
<dbReference type="InterPro" id="IPR038274">
    <property type="entry name" value="Atg6/Beclin_C_sf"/>
</dbReference>
<protein>
    <recommendedName>
        <fullName evidence="8">Autophagy-related protein 6</fullName>
    </recommendedName>
</protein>
<dbReference type="GO" id="GO:0000045">
    <property type="term" value="P:autophagosome assembly"/>
    <property type="evidence" value="ECO:0007669"/>
    <property type="project" value="TreeGrafter"/>
</dbReference>
<dbReference type="Gene3D" id="1.10.418.40">
    <property type="entry name" value="Autophagy protein 6/Beclin 1"/>
    <property type="match status" value="1"/>
</dbReference>